<organism evidence="1 3">
    <name type="scientific">Adineta steineri</name>
    <dbReference type="NCBI Taxonomy" id="433720"/>
    <lineage>
        <taxon>Eukaryota</taxon>
        <taxon>Metazoa</taxon>
        <taxon>Spiralia</taxon>
        <taxon>Gnathifera</taxon>
        <taxon>Rotifera</taxon>
        <taxon>Eurotatoria</taxon>
        <taxon>Bdelloidea</taxon>
        <taxon>Adinetida</taxon>
        <taxon>Adinetidae</taxon>
        <taxon>Adineta</taxon>
    </lineage>
</organism>
<accession>A0A815P3S2</accession>
<comment type="caution">
    <text evidence="1">The sequence shown here is derived from an EMBL/GenBank/DDBJ whole genome shotgun (WGS) entry which is preliminary data.</text>
</comment>
<dbReference type="EMBL" id="CAJNOG010001442">
    <property type="protein sequence ID" value="CAF1443814.1"/>
    <property type="molecule type" value="Genomic_DNA"/>
</dbReference>
<evidence type="ECO:0000313" key="2">
    <source>
        <dbReference type="EMBL" id="CAF3957295.1"/>
    </source>
</evidence>
<dbReference type="AlphaFoldDB" id="A0A815P3S2"/>
<dbReference type="EMBL" id="CAJOAZ010002759">
    <property type="protein sequence ID" value="CAF3957295.1"/>
    <property type="molecule type" value="Genomic_DNA"/>
</dbReference>
<protein>
    <submittedName>
        <fullName evidence="1">Uncharacterized protein</fullName>
    </submittedName>
</protein>
<dbReference type="Proteomes" id="UP000663845">
    <property type="component" value="Unassembled WGS sequence"/>
</dbReference>
<name>A0A815P3S2_9BILA</name>
<dbReference type="Proteomes" id="UP000663844">
    <property type="component" value="Unassembled WGS sequence"/>
</dbReference>
<evidence type="ECO:0000313" key="3">
    <source>
        <dbReference type="Proteomes" id="UP000663845"/>
    </source>
</evidence>
<reference evidence="1" key="1">
    <citation type="submission" date="2021-02" db="EMBL/GenBank/DDBJ databases">
        <authorList>
            <person name="Nowell W R."/>
        </authorList>
    </citation>
    <scope>NUCLEOTIDE SEQUENCE</scope>
</reference>
<gene>
    <name evidence="1" type="ORF">JYZ213_LOCUS40280</name>
    <name evidence="2" type="ORF">OXD698_LOCUS27039</name>
</gene>
<sequence>MASREFSLKDEQVEEKFKNYCGNNVQIQYVKTNQKMLVTHDFDPVDGNAASMKSPEYQGTGRFRAGLFGLGSKDLINNRTGTISNILKRSETKTNDQPLATTTVLTNTGALLRESTLQLKMMLNQ</sequence>
<proteinExistence type="predicted"/>
<evidence type="ECO:0000313" key="1">
    <source>
        <dbReference type="EMBL" id="CAF1443814.1"/>
    </source>
</evidence>